<accession>A0A0F8XAV1</accession>
<sequence length="110" mass="12500">MKNRTRRVRIETAGGQAFNVPNNEEGRTFLQSMRKFINRPRWRFSARGRGPRLRPGDTHVSLSRSLSLPHVESKWLAVYLGGTGYPWGGFRSLLTPATRPTYYGVKPPTA</sequence>
<protein>
    <submittedName>
        <fullName evidence="1">Uncharacterized protein</fullName>
    </submittedName>
</protein>
<comment type="caution">
    <text evidence="1">The sequence shown here is derived from an EMBL/GenBank/DDBJ whole genome shotgun (WGS) entry which is preliminary data.</text>
</comment>
<proteinExistence type="predicted"/>
<organism evidence="1">
    <name type="scientific">marine sediment metagenome</name>
    <dbReference type="NCBI Taxonomy" id="412755"/>
    <lineage>
        <taxon>unclassified sequences</taxon>
        <taxon>metagenomes</taxon>
        <taxon>ecological metagenomes</taxon>
    </lineage>
</organism>
<name>A0A0F8XAV1_9ZZZZ</name>
<reference evidence="1" key="1">
    <citation type="journal article" date="2015" name="Nature">
        <title>Complex archaea that bridge the gap between prokaryotes and eukaryotes.</title>
        <authorList>
            <person name="Spang A."/>
            <person name="Saw J.H."/>
            <person name="Jorgensen S.L."/>
            <person name="Zaremba-Niedzwiedzka K."/>
            <person name="Martijn J."/>
            <person name="Lind A.E."/>
            <person name="van Eijk R."/>
            <person name="Schleper C."/>
            <person name="Guy L."/>
            <person name="Ettema T.J."/>
        </authorList>
    </citation>
    <scope>NUCLEOTIDE SEQUENCE</scope>
</reference>
<dbReference type="EMBL" id="LAZR01060329">
    <property type="protein sequence ID" value="KKK65918.1"/>
    <property type="molecule type" value="Genomic_DNA"/>
</dbReference>
<feature type="non-terminal residue" evidence="1">
    <location>
        <position position="110"/>
    </location>
</feature>
<dbReference type="AlphaFoldDB" id="A0A0F8XAV1"/>
<gene>
    <name evidence="1" type="ORF">LCGC14_2969330</name>
</gene>
<evidence type="ECO:0000313" key="1">
    <source>
        <dbReference type="EMBL" id="KKK65918.1"/>
    </source>
</evidence>